<gene>
    <name evidence="1" type="ORF">P43SY_009034</name>
</gene>
<dbReference type="AlphaFoldDB" id="A0AAD5MH80"/>
<dbReference type="InterPro" id="IPR055336">
    <property type="entry name" value="At4g00755-like"/>
</dbReference>
<reference evidence="1" key="1">
    <citation type="submission" date="2021-12" db="EMBL/GenBank/DDBJ databases">
        <title>Prjna785345.</title>
        <authorList>
            <person name="Rujirawat T."/>
            <person name="Krajaejun T."/>
        </authorList>
    </citation>
    <scope>NUCLEOTIDE SEQUENCE</scope>
    <source>
        <strain evidence="1">Pi057C3</strain>
    </source>
</reference>
<accession>A0AAD5MH80</accession>
<dbReference type="PANTHER" id="PTHR39741">
    <property type="entry name" value="F-BOX DOMAIN CONTAINING PROTEIN, EXPRESSED"/>
    <property type="match status" value="1"/>
</dbReference>
<proteinExistence type="predicted"/>
<dbReference type="EMBL" id="JAKCXM010000018">
    <property type="protein sequence ID" value="KAJ0407697.1"/>
    <property type="molecule type" value="Genomic_DNA"/>
</dbReference>
<keyword evidence="2" id="KW-1185">Reference proteome</keyword>
<comment type="caution">
    <text evidence="1">The sequence shown here is derived from an EMBL/GenBank/DDBJ whole genome shotgun (WGS) entry which is preliminary data.</text>
</comment>
<protein>
    <recommendedName>
        <fullName evidence="3">F-box domain-containing protein</fullName>
    </recommendedName>
</protein>
<dbReference type="PANTHER" id="PTHR39741:SF2">
    <property type="entry name" value="F-BOX DOMAIN-CONTAINING PROTEIN"/>
    <property type="match status" value="1"/>
</dbReference>
<name>A0AAD5MH80_PYTIN</name>
<organism evidence="1 2">
    <name type="scientific">Pythium insidiosum</name>
    <name type="common">Pythiosis disease agent</name>
    <dbReference type="NCBI Taxonomy" id="114742"/>
    <lineage>
        <taxon>Eukaryota</taxon>
        <taxon>Sar</taxon>
        <taxon>Stramenopiles</taxon>
        <taxon>Oomycota</taxon>
        <taxon>Peronosporomycetes</taxon>
        <taxon>Pythiales</taxon>
        <taxon>Pythiaceae</taxon>
        <taxon>Pythium</taxon>
    </lineage>
</organism>
<dbReference type="Proteomes" id="UP001209570">
    <property type="component" value="Unassembled WGS sequence"/>
</dbReference>
<sequence length="411" mass="45494">MTATGLLERLAASASTTMMALTTNQADNDSDCMEIRADAQSKQASRVGAADAGAVRPKLDRLPTVTLELLYTFLTHAELHAVEMSCLVLSDAVRGHWRNHALESVVVANDAKRTHAWKDVACIAHGFCREEDKRMLKGVIGFSSADRESENPGNTLAPSQCWREICRPHEFLDIPSFAMTLGERIQMNSASTDKFANDFIDYALDGPSLVSAVQVLPYRVFWHPGSPTYAPIKVRFEFRERHLGDRNDVAADRLVYESPEFPVQNDMTLQTFKLPVKVWATSETFPVQNDMTLQTFKLPVKVWATSETVLRVHLLGRQQQQTFELPAWMQQNEEDQLPKYYSCLSYVNAVGVSKASLTAPRPEAKPLKASPSTTAASSPSLGPTALAEFMVACVEGLIDISRRRSEGASPS</sequence>
<evidence type="ECO:0008006" key="3">
    <source>
        <dbReference type="Google" id="ProtNLM"/>
    </source>
</evidence>
<evidence type="ECO:0000313" key="2">
    <source>
        <dbReference type="Proteomes" id="UP001209570"/>
    </source>
</evidence>
<evidence type="ECO:0000313" key="1">
    <source>
        <dbReference type="EMBL" id="KAJ0407697.1"/>
    </source>
</evidence>